<feature type="transmembrane region" description="Helical" evidence="7">
    <location>
        <begin position="133"/>
        <end position="154"/>
    </location>
</feature>
<feature type="transmembrane region" description="Helical" evidence="7">
    <location>
        <begin position="56"/>
        <end position="73"/>
    </location>
</feature>
<evidence type="ECO:0000256" key="3">
    <source>
        <dbReference type="ARBA" id="ARBA00022692"/>
    </source>
</evidence>
<dbReference type="Pfam" id="PF23357">
    <property type="entry name" value="DUF7088"/>
    <property type="match status" value="2"/>
</dbReference>
<dbReference type="PROSITE" id="PS51257">
    <property type="entry name" value="PROKAR_LIPOPROTEIN"/>
    <property type="match status" value="1"/>
</dbReference>
<dbReference type="AlphaFoldDB" id="A0A5M8FF49"/>
<accession>A0A5M8FF49</accession>
<feature type="transmembrane region" description="Helical" evidence="7">
    <location>
        <begin position="965"/>
        <end position="984"/>
    </location>
</feature>
<comment type="caution">
    <text evidence="10">The sequence shown here is derived from an EMBL/GenBank/DDBJ whole genome shotgun (WGS) entry which is preliminary data.</text>
</comment>
<dbReference type="EMBL" id="VWXX01000034">
    <property type="protein sequence ID" value="KAA6183327.1"/>
    <property type="molecule type" value="Genomic_DNA"/>
</dbReference>
<dbReference type="OrthoDB" id="9794512at2"/>
<organism evidence="10 11">
    <name type="scientific">Thiohalocapsa marina</name>
    <dbReference type="NCBI Taxonomy" id="424902"/>
    <lineage>
        <taxon>Bacteria</taxon>
        <taxon>Pseudomonadati</taxon>
        <taxon>Pseudomonadota</taxon>
        <taxon>Gammaproteobacteria</taxon>
        <taxon>Chromatiales</taxon>
        <taxon>Chromatiaceae</taxon>
        <taxon>Thiohalocapsa</taxon>
    </lineage>
</organism>
<dbReference type="Proteomes" id="UP000322981">
    <property type="component" value="Unassembled WGS sequence"/>
</dbReference>
<feature type="transmembrane region" description="Helical" evidence="7">
    <location>
        <begin position="20"/>
        <end position="44"/>
    </location>
</feature>
<gene>
    <name evidence="10" type="ORF">F2Q65_16100</name>
</gene>
<evidence type="ECO:0000256" key="2">
    <source>
        <dbReference type="ARBA" id="ARBA00022475"/>
    </source>
</evidence>
<evidence type="ECO:0000256" key="6">
    <source>
        <dbReference type="SAM" id="MobiDB-lite"/>
    </source>
</evidence>
<evidence type="ECO:0000256" key="4">
    <source>
        <dbReference type="ARBA" id="ARBA00022989"/>
    </source>
</evidence>
<protein>
    <submittedName>
        <fullName evidence="10">ABC transporter permease subunit</fullName>
    </submittedName>
</protein>
<dbReference type="Pfam" id="PF09822">
    <property type="entry name" value="ABC_transp_aux"/>
    <property type="match status" value="1"/>
</dbReference>
<dbReference type="RefSeq" id="WP_150094435.1">
    <property type="nucleotide sequence ID" value="NZ_JBFUOH010000119.1"/>
</dbReference>
<evidence type="ECO:0000313" key="11">
    <source>
        <dbReference type="Proteomes" id="UP000322981"/>
    </source>
</evidence>
<dbReference type="GO" id="GO:0005886">
    <property type="term" value="C:plasma membrane"/>
    <property type="evidence" value="ECO:0007669"/>
    <property type="project" value="UniProtKB-SubCell"/>
</dbReference>
<feature type="region of interest" description="Disordered" evidence="6">
    <location>
        <begin position="868"/>
        <end position="887"/>
    </location>
</feature>
<keyword evidence="5 7" id="KW-0472">Membrane</keyword>
<feature type="domain" description="ABC-type uncharacterised transport system" evidence="8">
    <location>
        <begin position="599"/>
        <end position="855"/>
    </location>
</feature>
<name>A0A5M8FF49_9GAMM</name>
<evidence type="ECO:0000259" key="8">
    <source>
        <dbReference type="Pfam" id="PF09822"/>
    </source>
</evidence>
<feature type="transmembrane region" description="Helical" evidence="7">
    <location>
        <begin position="100"/>
        <end position="127"/>
    </location>
</feature>
<reference evidence="10 11" key="1">
    <citation type="submission" date="2019-09" db="EMBL/GenBank/DDBJ databases">
        <title>Whole-genome sequence of the purple sulfur bacterium Thiohalocapsa marina DSM 19078.</title>
        <authorList>
            <person name="Kyndt J.A."/>
            <person name="Meyer T.E."/>
        </authorList>
    </citation>
    <scope>NUCLEOTIDE SEQUENCE [LARGE SCALE GENOMIC DNA]</scope>
    <source>
        <strain evidence="10 11">DSM 19078</strain>
    </source>
</reference>
<evidence type="ECO:0000256" key="1">
    <source>
        <dbReference type="ARBA" id="ARBA00004651"/>
    </source>
</evidence>
<feature type="transmembrane region" description="Helical" evidence="7">
    <location>
        <begin position="161"/>
        <end position="186"/>
    </location>
</feature>
<keyword evidence="2" id="KW-1003">Cell membrane</keyword>
<sequence length="1004" mass="109099">MSDILRITRKELSCFFGSPVAYLFIGAFLAACLFVFFWVEAFFARNVADTRPLFDWMPVLLIFLAAALTMRLWSEERRAGTLEVLATLPVPTWRLVLGKFLAALALVAVALALTLPLPITVAILGPLDWGPVLGAYLATLLLAAAYIAIGLFVSARTDNPIVALIGTTLVCAIFYLIGSAALTGLVGHGGGELLRLLGSGARFESITRGVIDLRDLYYYLSLVGVFLALTIYSLERLRWATDKGGADDARKVGHRRWTLITALAALNLVAGNLWLQQIGTLRADLTQGALYTISDATRNYLDQLQEPLLIRGYFSAETHPLLAPLVPQLRDLLQEYQVAGGGRVQVELVDPQRSPELEREAGERYGIRPVAFQTATKYQSSVVNSYFDILIQYGDQFETLGFQELIEVKVQGETDLDVRLRNPEYDLTRSIKKVLYGYQGGGDVFGGIKEPVRLRGFISEAGVLPEPLPALRTDLESLLTALESQSDGRFSWEIQDPAQDAELAERIAEQFGFQPLVLGLLDPLPFYFYMVLEQGEQAVPVPLPESLDRAGLQRALEAGIRRFAPGVMRTLALYTSEPAPMDFMGGALGGAGGGAGGGPGYTLLKDSLQQGFALRETDLRSGQVPEDADLLLVVAPEDLEPKQQFAIDQFLMQGGTVVMAAAGLHVDLGGREISARQQPTGLEDWLATMGVTLAPSLVLDPQNTPFPIPVQRSVAGFVVEEIQTLDYPYFPDVRGDGLSADSGITANLGQLTMNWSSPIVVDAERNAERQVTPLVQSSAAAWASDSTDMQPDFEAHGALGFPRGEDTGRKLLAVAIEGRFESAYAGQRSPLLPEPEPEADAESLASAADAEVASAEDEQRDAEFAELDEGGAGASSTSTEPPAVSAVVKHSPSSARLILIGSSTFLSDTAISLASEATQTQYLKSLELIQNAVEWSLEDRGLLHLRGRGQFGRMLEPLGREGRMFWEYLNYALALGGLGLVYWLHRRLRRRREQTYAAILAGGD</sequence>
<dbReference type="PANTHER" id="PTHR30294:SF29">
    <property type="entry name" value="MULTIDRUG ABC TRANSPORTER PERMEASE YBHS-RELATED"/>
    <property type="match status" value="1"/>
</dbReference>
<dbReference type="GO" id="GO:0140359">
    <property type="term" value="F:ABC-type transporter activity"/>
    <property type="evidence" value="ECO:0007669"/>
    <property type="project" value="InterPro"/>
</dbReference>
<evidence type="ECO:0000259" key="9">
    <source>
        <dbReference type="Pfam" id="PF23357"/>
    </source>
</evidence>
<feature type="compositionally biased region" description="Low complexity" evidence="6">
    <location>
        <begin position="842"/>
        <end position="853"/>
    </location>
</feature>
<feature type="transmembrane region" description="Helical" evidence="7">
    <location>
        <begin position="216"/>
        <end position="235"/>
    </location>
</feature>
<dbReference type="InterPro" id="IPR055396">
    <property type="entry name" value="DUF7088"/>
</dbReference>
<dbReference type="Pfam" id="PF12679">
    <property type="entry name" value="ABC2_membrane_2"/>
    <property type="match status" value="1"/>
</dbReference>
<dbReference type="InterPro" id="IPR051449">
    <property type="entry name" value="ABC-2_transporter_component"/>
</dbReference>
<feature type="transmembrane region" description="Helical" evidence="7">
    <location>
        <begin position="256"/>
        <end position="275"/>
    </location>
</feature>
<dbReference type="InterPro" id="IPR019196">
    <property type="entry name" value="ABC_transp_unknown"/>
</dbReference>
<evidence type="ECO:0000256" key="7">
    <source>
        <dbReference type="SAM" id="Phobius"/>
    </source>
</evidence>
<proteinExistence type="predicted"/>
<evidence type="ECO:0000256" key="5">
    <source>
        <dbReference type="ARBA" id="ARBA00023136"/>
    </source>
</evidence>
<dbReference type="PANTHER" id="PTHR30294">
    <property type="entry name" value="MEMBRANE COMPONENT OF ABC TRANSPORTER YHHJ-RELATED"/>
    <property type="match status" value="1"/>
</dbReference>
<keyword evidence="3 7" id="KW-0812">Transmembrane</keyword>
<comment type="subcellular location">
    <subcellularLocation>
        <location evidence="1">Cell membrane</location>
        <topology evidence="1">Multi-pass membrane protein</topology>
    </subcellularLocation>
</comment>
<evidence type="ECO:0000313" key="10">
    <source>
        <dbReference type="EMBL" id="KAA6183327.1"/>
    </source>
</evidence>
<keyword evidence="4 7" id="KW-1133">Transmembrane helix</keyword>
<feature type="region of interest" description="Disordered" evidence="6">
    <location>
        <begin position="826"/>
        <end position="862"/>
    </location>
</feature>
<feature type="domain" description="DUF7088" evidence="9">
    <location>
        <begin position="444"/>
        <end position="517"/>
    </location>
</feature>
<keyword evidence="11" id="KW-1185">Reference proteome</keyword>
<feature type="domain" description="DUF7088" evidence="9">
    <location>
        <begin position="289"/>
        <end position="391"/>
    </location>
</feature>